<reference evidence="4" key="1">
    <citation type="submission" date="2016-06" db="UniProtKB">
        <authorList>
            <consortium name="WormBaseParasite"/>
        </authorList>
    </citation>
    <scope>IDENTIFICATION</scope>
</reference>
<dbReference type="WBParaSite" id="OFLC_0001287701-mRNA-1">
    <property type="protein sequence ID" value="OFLC_0001287701-mRNA-1"/>
    <property type="gene ID" value="OFLC_0001287701"/>
</dbReference>
<feature type="region of interest" description="Disordered" evidence="1">
    <location>
        <begin position="21"/>
        <end position="55"/>
    </location>
</feature>
<keyword evidence="3" id="KW-1185">Reference proteome</keyword>
<evidence type="ECO:0000256" key="1">
    <source>
        <dbReference type="SAM" id="MobiDB-lite"/>
    </source>
</evidence>
<accession>A0A183HZG4</accession>
<dbReference type="Proteomes" id="UP000267606">
    <property type="component" value="Unassembled WGS sequence"/>
</dbReference>
<dbReference type="AlphaFoldDB" id="A0A183HZG4"/>
<evidence type="ECO:0000313" key="3">
    <source>
        <dbReference type="Proteomes" id="UP000267606"/>
    </source>
</evidence>
<feature type="compositionally biased region" description="Polar residues" evidence="1">
    <location>
        <begin position="42"/>
        <end position="52"/>
    </location>
</feature>
<organism evidence="4">
    <name type="scientific">Onchocerca flexuosa</name>
    <dbReference type="NCBI Taxonomy" id="387005"/>
    <lineage>
        <taxon>Eukaryota</taxon>
        <taxon>Metazoa</taxon>
        <taxon>Ecdysozoa</taxon>
        <taxon>Nematoda</taxon>
        <taxon>Chromadorea</taxon>
        <taxon>Rhabditida</taxon>
        <taxon>Spirurina</taxon>
        <taxon>Spiruromorpha</taxon>
        <taxon>Filarioidea</taxon>
        <taxon>Onchocercidae</taxon>
        <taxon>Onchocerca</taxon>
    </lineage>
</organism>
<protein>
    <submittedName>
        <fullName evidence="2 4">Uncharacterized protein</fullName>
    </submittedName>
</protein>
<reference evidence="2 3" key="2">
    <citation type="submission" date="2018-11" db="EMBL/GenBank/DDBJ databases">
        <authorList>
            <consortium name="Pathogen Informatics"/>
        </authorList>
    </citation>
    <scope>NUCLEOTIDE SEQUENCE [LARGE SCALE GENOMIC DNA]</scope>
</reference>
<proteinExistence type="predicted"/>
<name>A0A183HZG4_9BILA</name>
<gene>
    <name evidence="2" type="ORF">OFLC_LOCUS12876</name>
</gene>
<evidence type="ECO:0000313" key="2">
    <source>
        <dbReference type="EMBL" id="VDP12379.1"/>
    </source>
</evidence>
<sequence>MKFVQKFMQIGRSRSYFQQLDAEPRSAGNPSAIFPGGPPPSYRSSTNADDSITFSSTESSTVAATAKSTKRRNSWTNLIENNENLCKNDISYHTEPLCISTATTTTNNANIMMSACYTWTEGIYQTSYQSLEKYNLNGRFAKHFTPFYVLNSAGDPIAISKLELTKPRIQTQAQINVRYALRFK</sequence>
<dbReference type="EMBL" id="UZAJ01039961">
    <property type="protein sequence ID" value="VDP12379.1"/>
    <property type="molecule type" value="Genomic_DNA"/>
</dbReference>
<evidence type="ECO:0000313" key="4">
    <source>
        <dbReference type="WBParaSite" id="OFLC_0001287701-mRNA-1"/>
    </source>
</evidence>